<dbReference type="Gene3D" id="3.30.1360.60">
    <property type="entry name" value="Glucose permease domain IIB"/>
    <property type="match status" value="1"/>
</dbReference>
<keyword evidence="4" id="KW-0762">Sugar transport</keyword>
<dbReference type="RefSeq" id="WP_225251053.1">
    <property type="nucleotide sequence ID" value="NZ_JAIWIU010000102.1"/>
</dbReference>
<dbReference type="Pfam" id="PF02378">
    <property type="entry name" value="PTS_EIIC"/>
    <property type="match status" value="1"/>
</dbReference>
<accession>A0ABS7YNP7</accession>
<evidence type="ECO:0000256" key="5">
    <source>
        <dbReference type="ARBA" id="ARBA00022679"/>
    </source>
</evidence>
<keyword evidence="2" id="KW-0813">Transport</keyword>
<keyword evidence="9 12" id="KW-1133">Transmembrane helix</keyword>
<feature type="transmembrane region" description="Helical" evidence="12">
    <location>
        <begin position="271"/>
        <end position="289"/>
    </location>
</feature>
<dbReference type="Proteomes" id="UP001199044">
    <property type="component" value="Unassembled WGS sequence"/>
</dbReference>
<keyword evidence="7 12" id="KW-0812">Transmembrane</keyword>
<organism evidence="15 16">
    <name type="scientific">Vibrio tritonius</name>
    <dbReference type="NCBI Taxonomy" id="1435069"/>
    <lineage>
        <taxon>Bacteria</taxon>
        <taxon>Pseudomonadati</taxon>
        <taxon>Pseudomonadota</taxon>
        <taxon>Gammaproteobacteria</taxon>
        <taxon>Vibrionales</taxon>
        <taxon>Vibrionaceae</taxon>
        <taxon>Vibrio</taxon>
    </lineage>
</organism>
<evidence type="ECO:0000313" key="15">
    <source>
        <dbReference type="EMBL" id="MCA2017303.1"/>
    </source>
</evidence>
<comment type="caution">
    <text evidence="15">The sequence shown here is derived from an EMBL/GenBank/DDBJ whole genome shotgun (WGS) entry which is preliminary data.</text>
</comment>
<dbReference type="PANTHER" id="PTHR30009">
    <property type="entry name" value="CYTOCHROME C-TYPE SYNTHESIS PROTEIN AND PTS TRANSMEMBRANE COMPONENT"/>
    <property type="match status" value="1"/>
</dbReference>
<keyword evidence="5" id="KW-0808">Transferase</keyword>
<evidence type="ECO:0000259" key="13">
    <source>
        <dbReference type="PROSITE" id="PS51098"/>
    </source>
</evidence>
<dbReference type="EMBL" id="JAIWIU010000102">
    <property type="protein sequence ID" value="MCA2017303.1"/>
    <property type="molecule type" value="Genomic_DNA"/>
</dbReference>
<feature type="transmembrane region" description="Helical" evidence="12">
    <location>
        <begin position="110"/>
        <end position="136"/>
    </location>
</feature>
<evidence type="ECO:0000256" key="11">
    <source>
        <dbReference type="PROSITE-ProRule" id="PRU00421"/>
    </source>
</evidence>
<feature type="transmembrane region" description="Helical" evidence="12">
    <location>
        <begin position="319"/>
        <end position="341"/>
    </location>
</feature>
<evidence type="ECO:0000256" key="4">
    <source>
        <dbReference type="ARBA" id="ARBA00022597"/>
    </source>
</evidence>
<dbReference type="InterPro" id="IPR003352">
    <property type="entry name" value="PTS_EIIC"/>
</dbReference>
<feature type="transmembrane region" description="Helical" evidence="12">
    <location>
        <begin position="17"/>
        <end position="38"/>
    </location>
</feature>
<feature type="transmembrane region" description="Helical" evidence="12">
    <location>
        <begin position="76"/>
        <end position="98"/>
    </location>
</feature>
<dbReference type="InterPro" id="IPR018113">
    <property type="entry name" value="PTrfase_EIIB_Cys"/>
</dbReference>
<feature type="active site" description="Phosphocysteine intermediate; for EIIB activity" evidence="11">
    <location>
        <position position="444"/>
    </location>
</feature>
<feature type="domain" description="PTS EIIB type-1" evidence="13">
    <location>
        <begin position="422"/>
        <end position="503"/>
    </location>
</feature>
<feature type="transmembrane region" description="Helical" evidence="12">
    <location>
        <begin position="156"/>
        <end position="179"/>
    </location>
</feature>
<evidence type="ECO:0000256" key="3">
    <source>
        <dbReference type="ARBA" id="ARBA00022475"/>
    </source>
</evidence>
<feature type="transmembrane region" description="Helical" evidence="12">
    <location>
        <begin position="50"/>
        <end position="70"/>
    </location>
</feature>
<evidence type="ECO:0000256" key="10">
    <source>
        <dbReference type="ARBA" id="ARBA00023136"/>
    </source>
</evidence>
<feature type="transmembrane region" description="Helical" evidence="12">
    <location>
        <begin position="353"/>
        <end position="371"/>
    </location>
</feature>
<gene>
    <name evidence="15" type="ORF">LDJ79_14360</name>
</gene>
<keyword evidence="10 12" id="KW-0472">Membrane</keyword>
<dbReference type="InterPro" id="IPR050429">
    <property type="entry name" value="PTS_Glucose_EIICBA"/>
</dbReference>
<evidence type="ECO:0000256" key="7">
    <source>
        <dbReference type="ARBA" id="ARBA00022692"/>
    </source>
</evidence>
<feature type="transmembrane region" description="Helical" evidence="12">
    <location>
        <begin position="296"/>
        <end position="313"/>
    </location>
</feature>
<dbReference type="NCBIfam" id="TIGR00826">
    <property type="entry name" value="EIIB_glc"/>
    <property type="match status" value="1"/>
</dbReference>
<dbReference type="PROSITE" id="PS51098">
    <property type="entry name" value="PTS_EIIB_TYPE_1"/>
    <property type="match status" value="1"/>
</dbReference>
<evidence type="ECO:0000256" key="9">
    <source>
        <dbReference type="ARBA" id="ARBA00022989"/>
    </source>
</evidence>
<evidence type="ECO:0000256" key="12">
    <source>
        <dbReference type="SAM" id="Phobius"/>
    </source>
</evidence>
<keyword evidence="8" id="KW-0418">Kinase</keyword>
<reference evidence="16" key="1">
    <citation type="submission" date="2023-07" db="EMBL/GenBank/DDBJ databases">
        <title>Molecular identification of indigenous halophilic bacteria isolated from red sea cost, biodegradation of synthetic dyes and assessment of degraded metabolite toxicity.</title>
        <authorList>
            <person name="Chaieb K."/>
            <person name="Altayb H.N."/>
        </authorList>
    </citation>
    <scope>NUCLEOTIDE SEQUENCE [LARGE SCALE GENOMIC DNA]</scope>
    <source>
        <strain evidence="16">K20</strain>
    </source>
</reference>
<keyword evidence="16" id="KW-1185">Reference proteome</keyword>
<evidence type="ECO:0000256" key="6">
    <source>
        <dbReference type="ARBA" id="ARBA00022683"/>
    </source>
</evidence>
<feature type="domain" description="PTS EIIC type-1" evidence="14">
    <location>
        <begin position="9"/>
        <end position="411"/>
    </location>
</feature>
<name>A0ABS7YNP7_9VIBR</name>
<dbReference type="PROSITE" id="PS51103">
    <property type="entry name" value="PTS_EIIC_TYPE_1"/>
    <property type="match status" value="1"/>
</dbReference>
<dbReference type="PANTHER" id="PTHR30009:SF20">
    <property type="entry name" value="PTS SYSTEM GLUCOSE-SPECIFIC EIICB COMPONENT-RELATED"/>
    <property type="match status" value="1"/>
</dbReference>
<protein>
    <submittedName>
        <fullName evidence="15">PTS transporter subunit EIIC</fullName>
    </submittedName>
</protein>
<evidence type="ECO:0000259" key="14">
    <source>
        <dbReference type="PROSITE" id="PS51103"/>
    </source>
</evidence>
<dbReference type="Pfam" id="PF00367">
    <property type="entry name" value="PTS_EIIB"/>
    <property type="match status" value="1"/>
</dbReference>
<keyword evidence="6" id="KW-0598">Phosphotransferase system</keyword>
<comment type="subcellular location">
    <subcellularLocation>
        <location evidence="1">Cell membrane</location>
        <topology evidence="1">Multi-pass membrane protein</topology>
    </subcellularLocation>
</comment>
<dbReference type="CDD" id="cd00212">
    <property type="entry name" value="PTS_IIB_glc"/>
    <property type="match status" value="1"/>
</dbReference>
<dbReference type="PROSITE" id="PS01035">
    <property type="entry name" value="PTS_EIIB_TYPE_1_CYS"/>
    <property type="match status" value="1"/>
</dbReference>
<feature type="transmembrane region" description="Helical" evidence="12">
    <location>
        <begin position="377"/>
        <end position="399"/>
    </location>
</feature>
<evidence type="ECO:0000313" key="16">
    <source>
        <dbReference type="Proteomes" id="UP001199044"/>
    </source>
</evidence>
<sequence length="503" mass="54254">MANLVKTLSASVSKLSLIGRALMLPISLLPAAGLLLALGDKFGIDLMMQAGGVIFDNLPLLFAIGSAVGLAGESGIAALSAAVSILIINSTISSLLHITPEMASSGGKYAMVLGIPTLQMGVFGGLISGILAAVCYQKFHDMKLPEFLGFFAGKRFVAISTAAFSFILGLILPYVWVYVQNGIDALSQIVNGDNQALSTFIFGFVERALIPLGLHHVWYPSFWFSFGEYIGPNGTVTTGDQTIWFKMLSDGVKSFSTNTYNDAGKFMQGEFPLMLFALPAACLAMYHEAHTRNKKIAAGILFSAALTCFITGITEPVEFTFIFVAPVLYVFNAIMAGLSYMTMYLMGAHIAKSFSAGLIDYISFGIMPSFNGFQTHWINAIIIGIPMGLIYYFVFRVVIRKFDVKTPGRTESTNSVDNLDDQALANNVIEAIGGLTNIHSSTACITRLRLEVNDKNEVSKEQLSQLGAQGVVYVGDVGIQVVLGARAQFISNIIEQKMQPQPK</sequence>
<dbReference type="SUPFAM" id="SSF55604">
    <property type="entry name" value="Glucose permease domain IIB"/>
    <property type="match status" value="1"/>
</dbReference>
<evidence type="ECO:0000256" key="2">
    <source>
        <dbReference type="ARBA" id="ARBA00022448"/>
    </source>
</evidence>
<evidence type="ECO:0000256" key="1">
    <source>
        <dbReference type="ARBA" id="ARBA00004651"/>
    </source>
</evidence>
<dbReference type="InterPro" id="IPR013013">
    <property type="entry name" value="PTS_EIIC_1"/>
</dbReference>
<keyword evidence="3" id="KW-1003">Cell membrane</keyword>
<dbReference type="InterPro" id="IPR036878">
    <property type="entry name" value="Glu_permease_IIB"/>
</dbReference>
<proteinExistence type="predicted"/>
<dbReference type="InterPro" id="IPR001996">
    <property type="entry name" value="PTS_IIB_1"/>
</dbReference>
<evidence type="ECO:0000256" key="8">
    <source>
        <dbReference type="ARBA" id="ARBA00022777"/>
    </source>
</evidence>